<feature type="transmembrane region" description="Helical" evidence="5">
    <location>
        <begin position="84"/>
        <end position="103"/>
    </location>
</feature>
<dbReference type="Gene3D" id="1.20.1250.20">
    <property type="entry name" value="MFS general substrate transporter like domains"/>
    <property type="match status" value="1"/>
</dbReference>
<feature type="transmembrane region" description="Helical" evidence="5">
    <location>
        <begin position="170"/>
        <end position="192"/>
    </location>
</feature>
<organism evidence="7 8">
    <name type="scientific">Cupriavidus basilensis</name>
    <dbReference type="NCBI Taxonomy" id="68895"/>
    <lineage>
        <taxon>Bacteria</taxon>
        <taxon>Pseudomonadati</taxon>
        <taxon>Pseudomonadota</taxon>
        <taxon>Betaproteobacteria</taxon>
        <taxon>Burkholderiales</taxon>
        <taxon>Burkholderiaceae</taxon>
        <taxon>Cupriavidus</taxon>
    </lineage>
</organism>
<protein>
    <submittedName>
        <fullName evidence="7">MFS transporter</fullName>
    </submittedName>
</protein>
<evidence type="ECO:0000256" key="5">
    <source>
        <dbReference type="SAM" id="Phobius"/>
    </source>
</evidence>
<dbReference type="RefSeq" id="WP_276265760.1">
    <property type="nucleotide sequence ID" value="NZ_JARJLM010000303.1"/>
</dbReference>
<dbReference type="PANTHER" id="PTHR23508">
    <property type="entry name" value="CARBOXYLIC ACID TRANSPORTER PROTEIN HOMOLOG"/>
    <property type="match status" value="1"/>
</dbReference>
<comment type="caution">
    <text evidence="7">The sequence shown here is derived from an EMBL/GenBank/DDBJ whole genome shotgun (WGS) entry which is preliminary data.</text>
</comment>
<dbReference type="Proteomes" id="UP001216674">
    <property type="component" value="Unassembled WGS sequence"/>
</dbReference>
<feature type="transmembrane region" description="Helical" evidence="5">
    <location>
        <begin position="434"/>
        <end position="460"/>
    </location>
</feature>
<dbReference type="InterPro" id="IPR005829">
    <property type="entry name" value="Sugar_transporter_CS"/>
</dbReference>
<dbReference type="PROSITE" id="PS50850">
    <property type="entry name" value="MFS"/>
    <property type="match status" value="1"/>
</dbReference>
<name>A0ABT6AQQ6_9BURK</name>
<proteinExistence type="predicted"/>
<keyword evidence="4 5" id="KW-0472">Membrane</keyword>
<dbReference type="Pfam" id="PF00083">
    <property type="entry name" value="Sugar_tr"/>
    <property type="match status" value="1"/>
</dbReference>
<reference evidence="7 8" key="1">
    <citation type="submission" date="2023-03" db="EMBL/GenBank/DDBJ databases">
        <title>Draft assemblies of triclosan tolerant bacteria isolated from returned activated sludge.</title>
        <authorList>
            <person name="Van Hamelsveld S."/>
        </authorList>
    </citation>
    <scope>NUCLEOTIDE SEQUENCE [LARGE SCALE GENOMIC DNA]</scope>
    <source>
        <strain evidence="7 8">GW210010_S58</strain>
    </source>
</reference>
<dbReference type="EMBL" id="JARJLM010000303">
    <property type="protein sequence ID" value="MDF3834789.1"/>
    <property type="molecule type" value="Genomic_DNA"/>
</dbReference>
<dbReference type="InterPro" id="IPR005828">
    <property type="entry name" value="MFS_sugar_transport-like"/>
</dbReference>
<keyword evidence="3 5" id="KW-1133">Transmembrane helix</keyword>
<feature type="transmembrane region" description="Helical" evidence="5">
    <location>
        <begin position="198"/>
        <end position="215"/>
    </location>
</feature>
<evidence type="ECO:0000256" key="1">
    <source>
        <dbReference type="ARBA" id="ARBA00004141"/>
    </source>
</evidence>
<sequence>MTDNYYWNKGRNIMNRAVEFSDVATRPSSAAERLDALPVGSFHYRLIGVIGAGLFLDAFELALASGVLGTLVKEGWSNLKLNGYFVTATFMGFMIGCWAAGIIGDRLGRKFSYQANLAIFGLASLAATFAPNIETLIGLRFLMGIGLGAELVLGYATLAEFVPPQRRGRLVALLSFIAQCGIFVSSVVSLWVIPNFGWRAMFAIAGIAAIFVWFLRKFMPESPRWLEQQGRHAEADAILTEAERQAGVVPRSAKAVSALAPAQASVQPAKATIGTLFSEELRRRTFVAVVTLCVIQVCLYGLVTWLPTFFVQQGFSVVKSLQWNTVMTLGGPAGGLIGLLLADKAGRKPILMTAALAAIALSVVYVNLTTENLLMMVGFLLITAIYVIVVVGQAVYVSELFPTAVRMRGTGLSSTVARVVAASIQFAIPPLFAAGGVTAIVTAVAAALVLLTLVIGFVGVETKERSLEQISV</sequence>
<dbReference type="CDD" id="cd17316">
    <property type="entry name" value="MFS_SV2_like"/>
    <property type="match status" value="1"/>
</dbReference>
<evidence type="ECO:0000259" key="6">
    <source>
        <dbReference type="PROSITE" id="PS50850"/>
    </source>
</evidence>
<evidence type="ECO:0000313" key="7">
    <source>
        <dbReference type="EMBL" id="MDF3834789.1"/>
    </source>
</evidence>
<feature type="transmembrane region" description="Helical" evidence="5">
    <location>
        <begin position="115"/>
        <end position="133"/>
    </location>
</feature>
<feature type="transmembrane region" description="Helical" evidence="5">
    <location>
        <begin position="323"/>
        <end position="342"/>
    </location>
</feature>
<feature type="transmembrane region" description="Helical" evidence="5">
    <location>
        <begin position="139"/>
        <end position="158"/>
    </location>
</feature>
<evidence type="ECO:0000256" key="2">
    <source>
        <dbReference type="ARBA" id="ARBA00022692"/>
    </source>
</evidence>
<evidence type="ECO:0000313" key="8">
    <source>
        <dbReference type="Proteomes" id="UP001216674"/>
    </source>
</evidence>
<feature type="transmembrane region" description="Helical" evidence="5">
    <location>
        <begin position="46"/>
        <end position="72"/>
    </location>
</feature>
<gene>
    <name evidence="7" type="ORF">P3W85_17760</name>
</gene>
<dbReference type="InterPro" id="IPR020846">
    <property type="entry name" value="MFS_dom"/>
</dbReference>
<feature type="transmembrane region" description="Helical" evidence="5">
    <location>
        <begin position="349"/>
        <end position="368"/>
    </location>
</feature>
<keyword evidence="8" id="KW-1185">Reference proteome</keyword>
<feature type="domain" description="Major facilitator superfamily (MFS) profile" evidence="6">
    <location>
        <begin position="46"/>
        <end position="463"/>
    </location>
</feature>
<dbReference type="PANTHER" id="PTHR23508:SF10">
    <property type="entry name" value="CARBOXYLIC ACID TRANSPORTER PROTEIN HOMOLOG"/>
    <property type="match status" value="1"/>
</dbReference>
<feature type="transmembrane region" description="Helical" evidence="5">
    <location>
        <begin position="285"/>
        <end position="303"/>
    </location>
</feature>
<evidence type="ECO:0000256" key="4">
    <source>
        <dbReference type="ARBA" id="ARBA00023136"/>
    </source>
</evidence>
<feature type="transmembrane region" description="Helical" evidence="5">
    <location>
        <begin position="374"/>
        <end position="397"/>
    </location>
</feature>
<dbReference type="SUPFAM" id="SSF103473">
    <property type="entry name" value="MFS general substrate transporter"/>
    <property type="match status" value="1"/>
</dbReference>
<keyword evidence="2 5" id="KW-0812">Transmembrane</keyword>
<accession>A0ABT6AQQ6</accession>
<dbReference type="PROSITE" id="PS00216">
    <property type="entry name" value="SUGAR_TRANSPORT_1"/>
    <property type="match status" value="1"/>
</dbReference>
<comment type="subcellular location">
    <subcellularLocation>
        <location evidence="1">Membrane</location>
        <topology evidence="1">Multi-pass membrane protein</topology>
    </subcellularLocation>
</comment>
<feature type="transmembrane region" description="Helical" evidence="5">
    <location>
        <begin position="409"/>
        <end position="428"/>
    </location>
</feature>
<evidence type="ECO:0000256" key="3">
    <source>
        <dbReference type="ARBA" id="ARBA00022989"/>
    </source>
</evidence>
<dbReference type="InterPro" id="IPR036259">
    <property type="entry name" value="MFS_trans_sf"/>
</dbReference>